<dbReference type="OrthoDB" id="1154639at2"/>
<evidence type="ECO:0000313" key="3">
    <source>
        <dbReference type="EMBL" id="SFD53842.1"/>
    </source>
</evidence>
<feature type="transmembrane region" description="Helical" evidence="2">
    <location>
        <begin position="113"/>
        <end position="135"/>
    </location>
</feature>
<dbReference type="AlphaFoldDB" id="A0A1I1T5I5"/>
<evidence type="ECO:0000256" key="2">
    <source>
        <dbReference type="SAM" id="Phobius"/>
    </source>
</evidence>
<dbReference type="RefSeq" id="WP_093841095.1">
    <property type="nucleotide sequence ID" value="NZ_FOLM01000018.1"/>
</dbReference>
<dbReference type="InterPro" id="IPR052979">
    <property type="entry name" value="Adenylate-forming_domain"/>
</dbReference>
<dbReference type="PANTHER" id="PTHR33927:SF5">
    <property type="entry name" value="ENZYME, PUTATIVE (AFU_ORTHOLOGUE AFUA_8G01222)-RELATED"/>
    <property type="match status" value="1"/>
</dbReference>
<feature type="region of interest" description="Disordered" evidence="1">
    <location>
        <begin position="1"/>
        <end position="20"/>
    </location>
</feature>
<keyword evidence="2" id="KW-0472">Membrane</keyword>
<feature type="transmembrane region" description="Helical" evidence="2">
    <location>
        <begin position="147"/>
        <end position="171"/>
    </location>
</feature>
<evidence type="ECO:0008006" key="5">
    <source>
        <dbReference type="Google" id="ProtNLM"/>
    </source>
</evidence>
<evidence type="ECO:0000313" key="4">
    <source>
        <dbReference type="Proteomes" id="UP000199207"/>
    </source>
</evidence>
<feature type="transmembrane region" description="Helical" evidence="2">
    <location>
        <begin position="183"/>
        <end position="201"/>
    </location>
</feature>
<evidence type="ECO:0000256" key="1">
    <source>
        <dbReference type="SAM" id="MobiDB-lite"/>
    </source>
</evidence>
<proteinExistence type="predicted"/>
<dbReference type="PANTHER" id="PTHR33927">
    <property type="entry name" value="TRANSMEMBRANE PROTEIN"/>
    <property type="match status" value="1"/>
</dbReference>
<feature type="transmembrane region" description="Helical" evidence="2">
    <location>
        <begin position="41"/>
        <end position="57"/>
    </location>
</feature>
<accession>A0A1I1T5I5</accession>
<keyword evidence="2" id="KW-0812">Transmembrane</keyword>
<gene>
    <name evidence="3" type="ORF">SAMN05421773_11849</name>
</gene>
<dbReference type="InterPro" id="IPR039261">
    <property type="entry name" value="FNR_nucleotide-bd"/>
</dbReference>
<protein>
    <recommendedName>
        <fullName evidence="5">Ferredoxin-NADP reductase</fullName>
    </recommendedName>
</protein>
<keyword evidence="4" id="KW-1185">Reference proteome</keyword>
<organism evidence="3 4">
    <name type="scientific">Streptomyces aidingensis</name>
    <dbReference type="NCBI Taxonomy" id="910347"/>
    <lineage>
        <taxon>Bacteria</taxon>
        <taxon>Bacillati</taxon>
        <taxon>Actinomycetota</taxon>
        <taxon>Actinomycetes</taxon>
        <taxon>Kitasatosporales</taxon>
        <taxon>Streptomycetaceae</taxon>
        <taxon>Streptomyces</taxon>
    </lineage>
</organism>
<feature type="transmembrane region" description="Helical" evidence="2">
    <location>
        <begin position="63"/>
        <end position="82"/>
    </location>
</feature>
<dbReference type="EMBL" id="FOLM01000018">
    <property type="protein sequence ID" value="SFD53842.1"/>
    <property type="molecule type" value="Genomic_DNA"/>
</dbReference>
<keyword evidence="2" id="KW-1133">Transmembrane helix</keyword>
<name>A0A1I1T5I5_9ACTN</name>
<dbReference type="Proteomes" id="UP000199207">
    <property type="component" value="Unassembled WGS sequence"/>
</dbReference>
<dbReference type="SUPFAM" id="SSF52343">
    <property type="entry name" value="Ferredoxin reductase-like, C-terminal NADP-linked domain"/>
    <property type="match status" value="1"/>
</dbReference>
<reference evidence="3 4" key="1">
    <citation type="submission" date="2016-10" db="EMBL/GenBank/DDBJ databases">
        <authorList>
            <person name="de Groot N.N."/>
        </authorList>
    </citation>
    <scope>NUCLEOTIDE SEQUENCE [LARGE SCALE GENOMIC DNA]</scope>
    <source>
        <strain evidence="3 4">CGMCC 4.5739</strain>
    </source>
</reference>
<dbReference type="STRING" id="910347.SAMN05421773_11849"/>
<feature type="transmembrane region" description="Helical" evidence="2">
    <location>
        <begin position="213"/>
        <end position="230"/>
    </location>
</feature>
<sequence>MTAPAHARRHTGDGAAAGLPPPVALPRRILKHPRLMHHNRLVALVWAANLAALWYGLADGDGIAAGTAAHAALGNLTLAVLIRQQYVINALFRLATRAPVHWPLRLRQALGKVYHFGGLHVGGATAGTAWFLALLPLLVTGGAPGDVLAVSAALAVLLTVMVVTALPGLRARRHDLFERVHRFGGWSVLLLFWVQTVLVIGDRGGSPAAAPEIWLLALVSVSVALPWLRLRRVPVTVDRPSPHVALARFDYGVTPFAGSSTAISRRPLLEWHSFANVPAPGRTGFRLTISRAGDWTGSFIDERPGHVWVKGITTAGVANIETLFARVVYVATGSGIGPCLPHLLARRVPARLVWATRTPHLTYGPDLVDEITAVQPDALIWDTTERGKPDLVSLAYRAYRDFGAEAVICISNKKTTWQVVHGLERRGIPAYGAIWDS</sequence>